<dbReference type="STRING" id="587636.SAMN05216199_0548"/>
<accession>A0A1H9XUV9</accession>
<evidence type="ECO:0008006" key="4">
    <source>
        <dbReference type="Google" id="ProtNLM"/>
    </source>
</evidence>
<dbReference type="OrthoDB" id="5147169at2"/>
<dbReference type="PROSITE" id="PS51257">
    <property type="entry name" value="PROKAR_LIPOPROTEIN"/>
    <property type="match status" value="1"/>
</dbReference>
<sequence>MKALRTLRGPLVGAALVAALSLSACGTADTAAVVNGEKISENEAQTAAQQINEAFKPQTPLTTRDAVSSLIAAPAINDVATRLGKGESDSSARSAIPQIQDPSQATLDLVKANFALQKLTDPEKQQVLDELKKAEVSVNPRYGVYDKNGFQLEAPHTNWLKAPSTQG</sequence>
<dbReference type="EMBL" id="FOHB01000015">
    <property type="protein sequence ID" value="SES49901.1"/>
    <property type="molecule type" value="Genomic_DNA"/>
</dbReference>
<evidence type="ECO:0000313" key="3">
    <source>
        <dbReference type="Proteomes" id="UP000199019"/>
    </source>
</evidence>
<protein>
    <recommendedName>
        <fullName evidence="4">Lipoprotein</fullName>
    </recommendedName>
</protein>
<organism evidence="2 3">
    <name type="scientific">Pedococcus cremeus</name>
    <dbReference type="NCBI Taxonomy" id="587636"/>
    <lineage>
        <taxon>Bacteria</taxon>
        <taxon>Bacillati</taxon>
        <taxon>Actinomycetota</taxon>
        <taxon>Actinomycetes</taxon>
        <taxon>Micrococcales</taxon>
        <taxon>Intrasporangiaceae</taxon>
        <taxon>Pedococcus</taxon>
    </lineage>
</organism>
<feature type="signal peptide" evidence="1">
    <location>
        <begin position="1"/>
        <end position="24"/>
    </location>
</feature>
<proteinExistence type="predicted"/>
<dbReference type="InterPro" id="IPR027304">
    <property type="entry name" value="Trigger_fact/SurA_dom_sf"/>
</dbReference>
<gene>
    <name evidence="2" type="ORF">SAMN05216199_0548</name>
</gene>
<evidence type="ECO:0000313" key="2">
    <source>
        <dbReference type="EMBL" id="SES49901.1"/>
    </source>
</evidence>
<dbReference type="Proteomes" id="UP000199019">
    <property type="component" value="Unassembled WGS sequence"/>
</dbReference>
<feature type="chain" id="PRO_5039035192" description="Lipoprotein" evidence="1">
    <location>
        <begin position="25"/>
        <end position="167"/>
    </location>
</feature>
<dbReference type="AlphaFoldDB" id="A0A1H9XUV9"/>
<keyword evidence="1" id="KW-0732">Signal</keyword>
<dbReference type="RefSeq" id="WP_091763296.1">
    <property type="nucleotide sequence ID" value="NZ_FOHB01000015.1"/>
</dbReference>
<reference evidence="3" key="1">
    <citation type="submission" date="2016-10" db="EMBL/GenBank/DDBJ databases">
        <authorList>
            <person name="Varghese N."/>
            <person name="Submissions S."/>
        </authorList>
    </citation>
    <scope>NUCLEOTIDE SEQUENCE [LARGE SCALE GENOMIC DNA]</scope>
    <source>
        <strain evidence="3">CGMCC 1.6963</strain>
    </source>
</reference>
<name>A0A1H9XUV9_9MICO</name>
<dbReference type="SUPFAM" id="SSF109998">
    <property type="entry name" value="Triger factor/SurA peptide-binding domain-like"/>
    <property type="match status" value="1"/>
</dbReference>
<evidence type="ECO:0000256" key="1">
    <source>
        <dbReference type="SAM" id="SignalP"/>
    </source>
</evidence>
<keyword evidence="3" id="KW-1185">Reference proteome</keyword>